<feature type="domain" description="PKD" evidence="1">
    <location>
        <begin position="260"/>
        <end position="312"/>
    </location>
</feature>
<dbReference type="GO" id="GO:0004553">
    <property type="term" value="F:hydrolase activity, hydrolyzing O-glycosyl compounds"/>
    <property type="evidence" value="ECO:0007669"/>
    <property type="project" value="UniProtKB-ARBA"/>
</dbReference>
<dbReference type="SUPFAM" id="SSF49899">
    <property type="entry name" value="Concanavalin A-like lectins/glucanases"/>
    <property type="match status" value="1"/>
</dbReference>
<dbReference type="InterPro" id="IPR056573">
    <property type="entry name" value="Lectin_L-type_dom"/>
</dbReference>
<sequence length="661" mass="72357">MLPAICPAARLPDMKRILCLITGLLLLKSSPLTGQTALPYILNGAAAQRTCNCYVLTPDQQFTSGTVWNKNKINLNQSFNYVFDVNLGCKDATGADGIGFILQTKGTNLGGTGQGIGFKGISPSLGIIIDTWQNSDENDPPYDHIAIQMNGITDHNDPTGNLTTPVTVLANSDNIEDCNWHLFRIRWDAATKHMEISVDNELRLTLDKDIVNDIFGGDPSVFWGFAGSTGGSTNKQEFCAALRPEFNFNPQQIFCDGTPIQFRDNSSSFGSITRWWWDLGDGTLSTAPLPPAHVYPAAGHYEVKLVIEDNSGCMSDTLKAPFTVGAYPVVDFGPDPLCLNAKMQMEDRTTITVGTLQKWEWNWGDGTTATGQQPTAPYTTPGTRQIQLSVTSAQGCGSNATKSVLVSNTPQVSGRGEDVCLGVPTGFEGTNLTPATPISRWHWDLGNGYTLLQQQGAFRFADTGYYPVRLYAVSSDGCISPEVEVPVRVTSVFAQAGKDTIVASGQPLQLQAEWLNPRIRYAWSPTTGLNDPYIPNPVAILQKDQTYRLTLTSPEGCEDHDDVSIKVYEGPEFYVPNAFTPNNDGRNDIFRVIAAGVPKLDFFCIWNRWGQEIFRSADLPGGWDGNWLGRPAPAATYVWMVQGVDYTGRRFSKKGTVTLIR</sequence>
<dbReference type="SMART" id="SM00089">
    <property type="entry name" value="PKD"/>
    <property type="match status" value="3"/>
</dbReference>
<dbReference type="AlphaFoldDB" id="A0A1T5PBC3"/>
<dbReference type="GO" id="GO:0005975">
    <property type="term" value="P:carbohydrate metabolic process"/>
    <property type="evidence" value="ECO:0007669"/>
    <property type="project" value="UniProtKB-ARBA"/>
</dbReference>
<dbReference type="Pfam" id="PF18483">
    <property type="entry name" value="Lectin_L-type_dom"/>
    <property type="match status" value="1"/>
</dbReference>
<dbReference type="InterPro" id="IPR013320">
    <property type="entry name" value="ConA-like_dom_sf"/>
</dbReference>
<dbReference type="EMBL" id="FUZZ01000005">
    <property type="protein sequence ID" value="SKD09903.1"/>
    <property type="molecule type" value="Genomic_DNA"/>
</dbReference>
<protein>
    <submittedName>
        <fullName evidence="2">Gliding motility-associated C-terminal domain-containing protein</fullName>
    </submittedName>
</protein>
<organism evidence="2 3">
    <name type="scientific">Chitinophaga ginsengisegetis</name>
    <dbReference type="NCBI Taxonomy" id="393003"/>
    <lineage>
        <taxon>Bacteria</taxon>
        <taxon>Pseudomonadati</taxon>
        <taxon>Bacteroidota</taxon>
        <taxon>Chitinophagia</taxon>
        <taxon>Chitinophagales</taxon>
        <taxon>Chitinophagaceae</taxon>
        <taxon>Chitinophaga</taxon>
    </lineage>
</organism>
<dbReference type="Proteomes" id="UP000190166">
    <property type="component" value="Unassembled WGS sequence"/>
</dbReference>
<evidence type="ECO:0000313" key="2">
    <source>
        <dbReference type="EMBL" id="SKD09903.1"/>
    </source>
</evidence>
<dbReference type="PANTHER" id="PTHR12223">
    <property type="entry name" value="VESICULAR MANNOSE-BINDING LECTIN"/>
    <property type="match status" value="1"/>
</dbReference>
<gene>
    <name evidence="2" type="ORF">SAMN05660461_5797</name>
</gene>
<accession>A0A1T5PBC3</accession>
<dbReference type="CDD" id="cd00146">
    <property type="entry name" value="PKD"/>
    <property type="match status" value="2"/>
</dbReference>
<dbReference type="InterPro" id="IPR000601">
    <property type="entry name" value="PKD_dom"/>
</dbReference>
<dbReference type="InterPro" id="IPR051136">
    <property type="entry name" value="Intracellular_Lectin-GPT"/>
</dbReference>
<proteinExistence type="predicted"/>
<feature type="domain" description="PKD" evidence="1">
    <location>
        <begin position="359"/>
        <end position="406"/>
    </location>
</feature>
<feature type="domain" description="PKD" evidence="1">
    <location>
        <begin position="436"/>
        <end position="494"/>
    </location>
</feature>
<dbReference type="Pfam" id="PF13585">
    <property type="entry name" value="CHU_C"/>
    <property type="match status" value="1"/>
</dbReference>
<dbReference type="InterPro" id="IPR035986">
    <property type="entry name" value="PKD_dom_sf"/>
</dbReference>
<dbReference type="InterPro" id="IPR013783">
    <property type="entry name" value="Ig-like_fold"/>
</dbReference>
<evidence type="ECO:0000259" key="1">
    <source>
        <dbReference type="PROSITE" id="PS50093"/>
    </source>
</evidence>
<dbReference type="InterPro" id="IPR026341">
    <property type="entry name" value="T9SS_type_B"/>
</dbReference>
<dbReference type="PROSITE" id="PS50093">
    <property type="entry name" value="PKD"/>
    <property type="match status" value="3"/>
</dbReference>
<name>A0A1T5PBC3_9BACT</name>
<dbReference type="Gene3D" id="2.60.40.10">
    <property type="entry name" value="Immunoglobulins"/>
    <property type="match status" value="3"/>
</dbReference>
<dbReference type="Gene3D" id="2.60.120.200">
    <property type="match status" value="1"/>
</dbReference>
<evidence type="ECO:0000313" key="3">
    <source>
        <dbReference type="Proteomes" id="UP000190166"/>
    </source>
</evidence>
<dbReference type="CDD" id="cd01951">
    <property type="entry name" value="lectin_L-type"/>
    <property type="match status" value="1"/>
</dbReference>
<dbReference type="SUPFAM" id="SSF49299">
    <property type="entry name" value="PKD domain"/>
    <property type="match status" value="3"/>
</dbReference>
<keyword evidence="3" id="KW-1185">Reference proteome</keyword>
<dbReference type="InterPro" id="IPR022409">
    <property type="entry name" value="PKD/Chitinase_dom"/>
</dbReference>
<dbReference type="NCBIfam" id="TIGR04131">
    <property type="entry name" value="Bac_Flav_CTERM"/>
    <property type="match status" value="1"/>
</dbReference>
<reference evidence="2 3" key="1">
    <citation type="submission" date="2017-02" db="EMBL/GenBank/DDBJ databases">
        <authorList>
            <person name="Peterson S.W."/>
        </authorList>
    </citation>
    <scope>NUCLEOTIDE SEQUENCE [LARGE SCALE GENOMIC DNA]</scope>
    <source>
        <strain evidence="2 3">DSM 18108</strain>
    </source>
</reference>
<dbReference type="STRING" id="393003.SAMN05660461_5797"/>
<dbReference type="Pfam" id="PF18911">
    <property type="entry name" value="PKD_4"/>
    <property type="match status" value="2"/>
</dbReference>